<dbReference type="Gene3D" id="3.30.70.270">
    <property type="match status" value="1"/>
</dbReference>
<dbReference type="OrthoDB" id="420169at2759"/>
<gene>
    <name evidence="1" type="ORF">RF11_01378</name>
</gene>
<evidence type="ECO:0000313" key="2">
    <source>
        <dbReference type="Proteomes" id="UP000031668"/>
    </source>
</evidence>
<protein>
    <recommendedName>
        <fullName evidence="3">Peptidase A2 domain-containing protein</fullName>
    </recommendedName>
</protein>
<reference evidence="1 2" key="1">
    <citation type="journal article" date="2014" name="Genome Biol. Evol.">
        <title>The genome of the myxosporean Thelohanellus kitauei shows adaptations to nutrient acquisition within its fish host.</title>
        <authorList>
            <person name="Yang Y."/>
            <person name="Xiong J."/>
            <person name="Zhou Z."/>
            <person name="Huo F."/>
            <person name="Miao W."/>
            <person name="Ran C."/>
            <person name="Liu Y."/>
            <person name="Zhang J."/>
            <person name="Feng J."/>
            <person name="Wang M."/>
            <person name="Wang M."/>
            <person name="Wang L."/>
            <person name="Yao B."/>
        </authorList>
    </citation>
    <scope>NUCLEOTIDE SEQUENCE [LARGE SCALE GENOMIC DNA]</scope>
    <source>
        <strain evidence="1">Wuqing</strain>
    </source>
</reference>
<sequence length="337" mass="38411">MRDLYAPTMSKSLFTVQQLTGAFPQGYLTLKRAPTDFNRVDWRILALGQDICGFNSGFEYSLRAARPTLSDVDRNIFISQKILASLPHEEDLRNLKIAHLSHEHISSSSQSRNKCVGYRQYTEEGLEKIVCFILIKRGHSSKLCGLNKNQCAKYYSFSTLDNRRDNPYVVPFQLFENDLAGMGLLDTGACVSIIHSRFVEGVNFTQENMYLISVTRKLPDSNLSSFSIGEHDLGLTYASPLEINIDESKPVATKPYRVPVYLKPTVENKLTHVLKYWISSDITSFWCSPILHVRKKDDSWRLCIDYLKLNTITAQDHYSIPDIDDILDSTSGFSYYS</sequence>
<accession>A0A0C2J1T4</accession>
<dbReference type="InterPro" id="IPR050951">
    <property type="entry name" value="Retrovirus_Pol_polyprotein"/>
</dbReference>
<keyword evidence="2" id="KW-1185">Reference proteome</keyword>
<name>A0A0C2J1T4_THEKT</name>
<dbReference type="PANTHER" id="PTHR37984">
    <property type="entry name" value="PROTEIN CBG26694"/>
    <property type="match status" value="1"/>
</dbReference>
<proteinExistence type="predicted"/>
<dbReference type="PANTHER" id="PTHR37984:SF5">
    <property type="entry name" value="PROTEIN NYNRIN-LIKE"/>
    <property type="match status" value="1"/>
</dbReference>
<dbReference type="InterPro" id="IPR043128">
    <property type="entry name" value="Rev_trsase/Diguanyl_cyclase"/>
</dbReference>
<organism evidence="1 2">
    <name type="scientific">Thelohanellus kitauei</name>
    <name type="common">Myxosporean</name>
    <dbReference type="NCBI Taxonomy" id="669202"/>
    <lineage>
        <taxon>Eukaryota</taxon>
        <taxon>Metazoa</taxon>
        <taxon>Cnidaria</taxon>
        <taxon>Myxozoa</taxon>
        <taxon>Myxosporea</taxon>
        <taxon>Bivalvulida</taxon>
        <taxon>Platysporina</taxon>
        <taxon>Myxobolidae</taxon>
        <taxon>Thelohanellus</taxon>
    </lineage>
</organism>
<dbReference type="EMBL" id="JWZT01001610">
    <property type="protein sequence ID" value="KII71834.1"/>
    <property type="molecule type" value="Genomic_DNA"/>
</dbReference>
<dbReference type="Proteomes" id="UP000031668">
    <property type="component" value="Unassembled WGS sequence"/>
</dbReference>
<evidence type="ECO:0000313" key="1">
    <source>
        <dbReference type="EMBL" id="KII71834.1"/>
    </source>
</evidence>
<dbReference type="AlphaFoldDB" id="A0A0C2J1T4"/>
<comment type="caution">
    <text evidence="1">The sequence shown here is derived from an EMBL/GenBank/DDBJ whole genome shotgun (WGS) entry which is preliminary data.</text>
</comment>
<evidence type="ECO:0008006" key="3">
    <source>
        <dbReference type="Google" id="ProtNLM"/>
    </source>
</evidence>
<dbReference type="Gene3D" id="3.10.10.10">
    <property type="entry name" value="HIV Type 1 Reverse Transcriptase, subunit A, domain 1"/>
    <property type="match status" value="1"/>
</dbReference>
<dbReference type="InterPro" id="IPR043502">
    <property type="entry name" value="DNA/RNA_pol_sf"/>
</dbReference>
<dbReference type="SUPFAM" id="SSF56672">
    <property type="entry name" value="DNA/RNA polymerases"/>
    <property type="match status" value="1"/>
</dbReference>